<evidence type="ECO:0000259" key="5">
    <source>
        <dbReference type="PROSITE" id="PS50932"/>
    </source>
</evidence>
<feature type="coiled-coil region" evidence="4">
    <location>
        <begin position="221"/>
        <end position="248"/>
    </location>
</feature>
<dbReference type="SMART" id="SM00354">
    <property type="entry name" value="HTH_LACI"/>
    <property type="match status" value="1"/>
</dbReference>
<keyword evidence="4" id="KW-0175">Coiled coil</keyword>
<dbReference type="CDD" id="cd01392">
    <property type="entry name" value="HTH_LacI"/>
    <property type="match status" value="1"/>
</dbReference>
<dbReference type="InterPro" id="IPR010982">
    <property type="entry name" value="Lambda_DNA-bd_dom_sf"/>
</dbReference>
<dbReference type="GO" id="GO:0003700">
    <property type="term" value="F:DNA-binding transcription factor activity"/>
    <property type="evidence" value="ECO:0007669"/>
    <property type="project" value="TreeGrafter"/>
</dbReference>
<organism evidence="6 7">
    <name type="scientific">Salimicrobium halophilum</name>
    <dbReference type="NCBI Taxonomy" id="86666"/>
    <lineage>
        <taxon>Bacteria</taxon>
        <taxon>Bacillati</taxon>
        <taxon>Bacillota</taxon>
        <taxon>Bacilli</taxon>
        <taxon>Bacillales</taxon>
        <taxon>Bacillaceae</taxon>
        <taxon>Salimicrobium</taxon>
    </lineage>
</organism>
<dbReference type="RefSeq" id="WP_093193137.1">
    <property type="nucleotide sequence ID" value="NZ_FNEV01000003.1"/>
</dbReference>
<dbReference type="InterPro" id="IPR000843">
    <property type="entry name" value="HTH_LacI"/>
</dbReference>
<evidence type="ECO:0000256" key="4">
    <source>
        <dbReference type="SAM" id="Coils"/>
    </source>
</evidence>
<keyword evidence="2" id="KW-0238">DNA-binding</keyword>
<dbReference type="PANTHER" id="PTHR30146:SF109">
    <property type="entry name" value="HTH-TYPE TRANSCRIPTIONAL REGULATOR GALS"/>
    <property type="match status" value="1"/>
</dbReference>
<dbReference type="InterPro" id="IPR028082">
    <property type="entry name" value="Peripla_BP_I"/>
</dbReference>
<evidence type="ECO:0000256" key="1">
    <source>
        <dbReference type="ARBA" id="ARBA00023015"/>
    </source>
</evidence>
<protein>
    <submittedName>
        <fullName evidence="6">LacI family transcriptional regulator</fullName>
    </submittedName>
</protein>
<dbReference type="STRING" id="86666.SAMN04490247_1385"/>
<gene>
    <name evidence="6" type="ORF">SAMN04490247_1385</name>
</gene>
<name>A0A1G8SCM7_9BACI</name>
<dbReference type="PROSITE" id="PS50932">
    <property type="entry name" value="HTH_LACI_2"/>
    <property type="match status" value="1"/>
</dbReference>
<dbReference type="GO" id="GO:0000976">
    <property type="term" value="F:transcription cis-regulatory region binding"/>
    <property type="evidence" value="ECO:0007669"/>
    <property type="project" value="TreeGrafter"/>
</dbReference>
<evidence type="ECO:0000256" key="2">
    <source>
        <dbReference type="ARBA" id="ARBA00023125"/>
    </source>
</evidence>
<dbReference type="PANTHER" id="PTHR30146">
    <property type="entry name" value="LACI-RELATED TRANSCRIPTIONAL REPRESSOR"/>
    <property type="match status" value="1"/>
</dbReference>
<dbReference type="OrthoDB" id="569491at2"/>
<dbReference type="Gene3D" id="1.10.260.40">
    <property type="entry name" value="lambda repressor-like DNA-binding domains"/>
    <property type="match status" value="1"/>
</dbReference>
<feature type="domain" description="HTH lacI-type" evidence="5">
    <location>
        <begin position="3"/>
        <end position="57"/>
    </location>
</feature>
<reference evidence="7" key="1">
    <citation type="submission" date="2016-10" db="EMBL/GenBank/DDBJ databases">
        <authorList>
            <person name="Varghese N."/>
            <person name="Submissions S."/>
        </authorList>
    </citation>
    <scope>NUCLEOTIDE SEQUENCE [LARGE SCALE GENOMIC DNA]</scope>
    <source>
        <strain evidence="7">DSM 4771</strain>
    </source>
</reference>
<accession>A0A1G8SCM7</accession>
<evidence type="ECO:0000313" key="7">
    <source>
        <dbReference type="Proteomes" id="UP000199225"/>
    </source>
</evidence>
<dbReference type="EMBL" id="FNEV01000003">
    <property type="protein sequence ID" value="SDJ27016.1"/>
    <property type="molecule type" value="Genomic_DNA"/>
</dbReference>
<dbReference type="SUPFAM" id="SSF47413">
    <property type="entry name" value="lambda repressor-like DNA-binding domains"/>
    <property type="match status" value="1"/>
</dbReference>
<keyword evidence="3" id="KW-0804">Transcription</keyword>
<dbReference type="SUPFAM" id="SSF53822">
    <property type="entry name" value="Periplasmic binding protein-like I"/>
    <property type="match status" value="1"/>
</dbReference>
<dbReference type="InterPro" id="IPR025997">
    <property type="entry name" value="SBP_2_dom"/>
</dbReference>
<evidence type="ECO:0000256" key="3">
    <source>
        <dbReference type="ARBA" id="ARBA00023163"/>
    </source>
</evidence>
<dbReference type="CDD" id="cd06307">
    <property type="entry name" value="PBP1_sugar_binding"/>
    <property type="match status" value="1"/>
</dbReference>
<evidence type="ECO:0000313" key="6">
    <source>
        <dbReference type="EMBL" id="SDJ27016.1"/>
    </source>
</evidence>
<keyword evidence="1" id="KW-0805">Transcription regulation</keyword>
<dbReference type="Pfam" id="PF00356">
    <property type="entry name" value="LacI"/>
    <property type="match status" value="1"/>
</dbReference>
<sequence>MRVTAKTIAEELNMSPATVDRVLHNRGGVKPKTVDRVLQKAEELNYTPNKSASFLARKKLVKVAFVLPEYPEYFWKEIEKGIVNALEDITDYGFHVDIKKTSNTIADQLETVHSIIDSEAYDGMVICPKDGIPLTTIIESAVNNNFPIFTFNNDSPESGRLSYVGADYFEAGKLAGDLASKFTGERKRFAIITDEADTYQMKQKRQGFEAFTIEDGDVDFVKLLRLNNQSMEDSLERVRQNVEDVDAIYVACGALAEVADQVKQLEGKKPVLIGHDLNDDVYHHLQDNIVTATICQDPHYQGNLAVRLAFNYLMLDKPPEKEDNIVKLEIVTRGNAKYYWS</sequence>
<proteinExistence type="predicted"/>
<dbReference type="AlphaFoldDB" id="A0A1G8SCM7"/>
<dbReference type="Gene3D" id="3.40.50.2300">
    <property type="match status" value="2"/>
</dbReference>
<dbReference type="Proteomes" id="UP000199225">
    <property type="component" value="Unassembled WGS sequence"/>
</dbReference>
<keyword evidence="7" id="KW-1185">Reference proteome</keyword>
<dbReference type="Pfam" id="PF13407">
    <property type="entry name" value="Peripla_BP_4"/>
    <property type="match status" value="1"/>
</dbReference>